<gene>
    <name evidence="11 15" type="primary">bchB</name>
    <name evidence="15" type="ORF">SIL82_03900</name>
</gene>
<dbReference type="InterPro" id="IPR042298">
    <property type="entry name" value="P-CP_red_C"/>
</dbReference>
<dbReference type="PIRSF" id="PIRSF000163">
    <property type="entry name" value="PCP_ChlB"/>
    <property type="match status" value="1"/>
</dbReference>
<evidence type="ECO:0000256" key="10">
    <source>
        <dbReference type="ARBA" id="ARBA00023181"/>
    </source>
</evidence>
<feature type="region of interest" description="Disordered" evidence="12">
    <location>
        <begin position="443"/>
        <end position="496"/>
    </location>
</feature>
<keyword evidence="7 11" id="KW-0408">Iron</keyword>
<feature type="compositionally biased region" description="Gly residues" evidence="12">
    <location>
        <begin position="448"/>
        <end position="460"/>
    </location>
</feature>
<keyword evidence="8 11" id="KW-0411">Iron-sulfur</keyword>
<evidence type="ECO:0000313" key="16">
    <source>
        <dbReference type="Proteomes" id="UP001279660"/>
    </source>
</evidence>
<evidence type="ECO:0000313" key="15">
    <source>
        <dbReference type="EMBL" id="MDX5983391.1"/>
    </source>
</evidence>
<keyword evidence="1 11" id="KW-0004">4Fe-4S</keyword>
<feature type="active site" description="Proton donor" evidence="11">
    <location>
        <position position="278"/>
    </location>
</feature>
<evidence type="ECO:0000256" key="5">
    <source>
        <dbReference type="ARBA" id="ARBA00022840"/>
    </source>
</evidence>
<comment type="similarity">
    <text evidence="11">Belongs to the ChlB/BchB/BchZ family.</text>
</comment>
<reference evidence="15 16" key="1">
    <citation type="submission" date="2023-11" db="EMBL/GenBank/DDBJ databases">
        <title>MicrobeMod: A computational toolkit for identifying prokaryotic methylation and restriction-modification with nanopore sequencing.</title>
        <authorList>
            <person name="Crits-Christoph A."/>
            <person name="Kang S.C."/>
            <person name="Lee H."/>
            <person name="Ostrov N."/>
        </authorList>
    </citation>
    <scope>NUCLEOTIDE SEQUENCE [LARGE SCALE GENOMIC DNA]</scope>
    <source>
        <strain evidence="15 16">ATCC 14820</strain>
    </source>
</reference>
<evidence type="ECO:0000256" key="6">
    <source>
        <dbReference type="ARBA" id="ARBA00023002"/>
    </source>
</evidence>
<evidence type="ECO:0000256" key="3">
    <source>
        <dbReference type="ARBA" id="ARBA00022723"/>
    </source>
</evidence>
<dbReference type="Pfam" id="PF08369">
    <property type="entry name" value="PCP_red"/>
    <property type="match status" value="1"/>
</dbReference>
<dbReference type="PANTHER" id="PTHR33712:SF7">
    <property type="entry name" value="LIGHT-INDEPENDENT PROTOCHLOROPHYLLIDE REDUCTASE SUBUNIT B"/>
    <property type="match status" value="1"/>
</dbReference>
<feature type="domain" description="Nitrogenase/oxidoreductase component 1" evidence="13">
    <location>
        <begin position="12"/>
        <end position="410"/>
    </location>
</feature>
<feature type="binding site" evidence="11">
    <location>
        <position position="36"/>
    </location>
    <ligand>
        <name>[4Fe-4S] cluster</name>
        <dbReference type="ChEBI" id="CHEBI:49883"/>
        <note>ligand shared with heterodimeric partner</note>
    </ligand>
</feature>
<dbReference type="EC" id="1.3.7.7" evidence="11"/>
<dbReference type="InterPro" id="IPR016209">
    <property type="entry name" value="Protochlorophyllide_Rdtase"/>
</dbReference>
<protein>
    <recommendedName>
        <fullName evidence="11">Light-independent protochlorophyllide reductase subunit B</fullName>
        <shortName evidence="11">DPOR subunit B</shortName>
        <shortName evidence="11">LI-POR subunit B</shortName>
        <ecNumber evidence="11">1.3.7.7</ecNumber>
    </recommendedName>
</protein>
<feature type="binding site" evidence="11">
    <location>
        <begin position="413"/>
        <end position="414"/>
    </location>
    <ligand>
        <name>substrate</name>
    </ligand>
</feature>
<dbReference type="Gene3D" id="1.20.89.20">
    <property type="match status" value="1"/>
</dbReference>
<feature type="domain" description="Light-independent protochlorophyllide reductase subunit B-like C-terminal" evidence="14">
    <location>
        <begin position="495"/>
        <end position="539"/>
    </location>
</feature>
<keyword evidence="10 11" id="KW-0077">Bacteriochlorophyll biosynthesis</keyword>
<dbReference type="NCBIfam" id="TIGR01278">
    <property type="entry name" value="DPOR_BchB"/>
    <property type="match status" value="1"/>
</dbReference>
<dbReference type="InterPro" id="IPR050152">
    <property type="entry name" value="ChlB/BchB/BchZ"/>
</dbReference>
<comment type="pathway">
    <text evidence="11">Porphyrin-containing compound metabolism; bacteriochlorophyll biosynthesis (light-independent).</text>
</comment>
<dbReference type="Gene3D" id="3.40.50.1980">
    <property type="entry name" value="Nitrogenase molybdenum iron protein domain"/>
    <property type="match status" value="3"/>
</dbReference>
<keyword evidence="2 11" id="KW-0602">Photosynthesis</keyword>
<keyword evidence="9 11" id="KW-0149">Chlorophyll biosynthesis</keyword>
<keyword evidence="6 11" id="KW-0560">Oxidoreductase</keyword>
<evidence type="ECO:0000256" key="4">
    <source>
        <dbReference type="ARBA" id="ARBA00022741"/>
    </source>
</evidence>
<dbReference type="Pfam" id="PF00148">
    <property type="entry name" value="Oxidored_nitro"/>
    <property type="match status" value="1"/>
</dbReference>
<evidence type="ECO:0000256" key="1">
    <source>
        <dbReference type="ARBA" id="ARBA00022485"/>
    </source>
</evidence>
<comment type="subunit">
    <text evidence="11">Protochlorophyllide reductase is composed of three subunits; BchL, BchN and BchB. Forms a heterotetramer of two BchB and two BchN subunits.</text>
</comment>
<dbReference type="Proteomes" id="UP001279660">
    <property type="component" value="Unassembled WGS sequence"/>
</dbReference>
<dbReference type="HAMAP" id="MF_00353">
    <property type="entry name" value="ChlB_BchB"/>
    <property type="match status" value="1"/>
</dbReference>
<dbReference type="RefSeq" id="WP_010405204.1">
    <property type="nucleotide sequence ID" value="NZ_JAWXXV010000001.1"/>
</dbReference>
<dbReference type="Gene3D" id="1.10.8.550">
    <property type="entry name" value="Proto-chlorophyllide reductase 57 kD subunit B"/>
    <property type="match status" value="1"/>
</dbReference>
<comment type="caution">
    <text evidence="15">The sequence shown here is derived from an EMBL/GenBank/DDBJ whole genome shotgun (WGS) entry which is preliminary data.</text>
</comment>
<accession>A0ABU4PGP8</accession>
<evidence type="ECO:0000256" key="7">
    <source>
        <dbReference type="ARBA" id="ARBA00023004"/>
    </source>
</evidence>
<dbReference type="InterPro" id="IPR000510">
    <property type="entry name" value="Nase/OxRdtase_comp1"/>
</dbReference>
<dbReference type="InterPro" id="IPR013580">
    <property type="entry name" value="LI-POR_suB-like_C"/>
</dbReference>
<comment type="cofactor">
    <cofactor evidence="11">
        <name>[4Fe-4S] cluster</name>
        <dbReference type="ChEBI" id="CHEBI:49883"/>
    </cofactor>
    <text evidence="11">Binds 1 [4Fe-4S] cluster per heterodimer. The cluster is bound at the heterodimer interface by residues from both subunits.</text>
</comment>
<proteinExistence type="inferred from homology"/>
<evidence type="ECO:0000256" key="2">
    <source>
        <dbReference type="ARBA" id="ARBA00022531"/>
    </source>
</evidence>
<evidence type="ECO:0000256" key="12">
    <source>
        <dbReference type="SAM" id="MobiDB-lite"/>
    </source>
</evidence>
<keyword evidence="4 11" id="KW-0547">Nucleotide-binding</keyword>
<sequence length="544" mass="59019">MQLTVWTYEGPPHVGAMRIATAMEGVHYVLHAPQGDTYADLLFTMIERRGKRPPVTYTTFQARDLGKDTADLFQSAARDAYARFAPQALLVGASCTAELIQDDPAGLAEALRLPIPVIALELPSYQRKENWGAAETFYQLVRALADTGARPPREGRRSSVNLLGPTALGFRHRDDVAEITRLLATLGIEVNVTAPLGATPADLARLGDADFNICLYPEIADTACRWLERQFGQKTVRTVPIGHNATRDFIAEVAALADVDPAAALDSSRLPWWSRSVDSTYLTGKRVFIFGDATHAIAAARVARDELGFEVVGLGCYNREFARDLRAAAADHGLEPLITDDYLEVEEAIATLQPELVLGTQMERHIAKRLRIPCAVISAPVHVQDFPARYSPQMGFEGANVLFDTWVHPLVMGLEEHLLTMFRDDFEFSDAAGASHLGHGASAILPGTGRGTGEAGGGGVPQATTSPVAISLHPSPEEANGSPPLAPPASGRGTWSPEAERELLKIPFFVRGKARRNTEKYAAEIGVRAITLDTLYDAKAHYAR</sequence>
<evidence type="ECO:0000259" key="14">
    <source>
        <dbReference type="Pfam" id="PF08369"/>
    </source>
</evidence>
<comment type="catalytic activity">
    <reaction evidence="11">
        <text>chlorophyllide a + oxidized 2[4Fe-4S]-[ferredoxin] + 2 ADP + 2 phosphate = protochlorophyllide a + reduced 2[4Fe-4S]-[ferredoxin] + 2 ATP + 2 H2O</text>
        <dbReference type="Rhea" id="RHEA:28202"/>
        <dbReference type="Rhea" id="RHEA-COMP:10002"/>
        <dbReference type="Rhea" id="RHEA-COMP:10004"/>
        <dbReference type="ChEBI" id="CHEBI:15377"/>
        <dbReference type="ChEBI" id="CHEBI:30616"/>
        <dbReference type="ChEBI" id="CHEBI:33722"/>
        <dbReference type="ChEBI" id="CHEBI:33723"/>
        <dbReference type="ChEBI" id="CHEBI:43474"/>
        <dbReference type="ChEBI" id="CHEBI:83348"/>
        <dbReference type="ChEBI" id="CHEBI:83350"/>
        <dbReference type="ChEBI" id="CHEBI:456216"/>
        <dbReference type="EC" id="1.3.7.7"/>
    </reaction>
</comment>
<evidence type="ECO:0000256" key="8">
    <source>
        <dbReference type="ARBA" id="ARBA00023014"/>
    </source>
</evidence>
<dbReference type="EMBL" id="JAWXXV010000001">
    <property type="protein sequence ID" value="MDX5983391.1"/>
    <property type="molecule type" value="Genomic_DNA"/>
</dbReference>
<keyword evidence="5 11" id="KW-0067">ATP-binding</keyword>
<name>A0ABU4PGP8_9SPHN</name>
<dbReference type="PANTHER" id="PTHR33712">
    <property type="entry name" value="LIGHT-INDEPENDENT PROTOCHLOROPHYLLIDE REDUCTASE SUBUNIT B"/>
    <property type="match status" value="1"/>
</dbReference>
<organism evidence="15 16">
    <name type="scientific">Sphingomonas echinoides</name>
    <dbReference type="NCBI Taxonomy" id="59803"/>
    <lineage>
        <taxon>Bacteria</taxon>
        <taxon>Pseudomonadati</taxon>
        <taxon>Pseudomonadota</taxon>
        <taxon>Alphaproteobacteria</taxon>
        <taxon>Sphingomonadales</taxon>
        <taxon>Sphingomonadaceae</taxon>
        <taxon>Sphingomonas</taxon>
    </lineage>
</organism>
<keyword evidence="16" id="KW-1185">Reference proteome</keyword>
<dbReference type="GO" id="GO:0016491">
    <property type="term" value="F:oxidoreductase activity"/>
    <property type="evidence" value="ECO:0007669"/>
    <property type="project" value="UniProtKB-KW"/>
</dbReference>
<comment type="function">
    <text evidence="11">Component of the dark-operative protochlorophyllide reductase (DPOR) that uses Mg-ATP and reduced ferredoxin to reduce ring D of protochlorophyllide (Pchlide) to form chlorophyllide a (Chlide). This reaction is light-independent. The NB-protein (BchN-BchB) is the catalytic component of the complex.</text>
</comment>
<evidence type="ECO:0000259" key="13">
    <source>
        <dbReference type="Pfam" id="PF00148"/>
    </source>
</evidence>
<dbReference type="InterPro" id="IPR005969">
    <property type="entry name" value="Protochl_reductB"/>
</dbReference>
<keyword evidence="3 11" id="KW-0479">Metal-binding</keyword>
<evidence type="ECO:0000256" key="11">
    <source>
        <dbReference type="HAMAP-Rule" id="MF_00353"/>
    </source>
</evidence>
<dbReference type="SUPFAM" id="SSF53807">
    <property type="entry name" value="Helical backbone' metal receptor"/>
    <property type="match status" value="1"/>
</dbReference>
<evidence type="ECO:0000256" key="9">
    <source>
        <dbReference type="ARBA" id="ARBA00023171"/>
    </source>
</evidence>